<dbReference type="SUPFAM" id="SSF158694">
    <property type="entry name" value="UraD-Like"/>
    <property type="match status" value="1"/>
</dbReference>
<evidence type="ECO:0000313" key="3">
    <source>
        <dbReference type="EMBL" id="TPX61689.1"/>
    </source>
</evidence>
<protein>
    <submittedName>
        <fullName evidence="3">2-oxo-4-hydroxy-4-carboxy-5-ureidoimidazoline decarboxylase</fullName>
    </submittedName>
</protein>
<dbReference type="Pfam" id="PF09349">
    <property type="entry name" value="OHCU_decarbox"/>
    <property type="match status" value="1"/>
</dbReference>
<comment type="caution">
    <text evidence="3">The sequence shown here is derived from an EMBL/GenBank/DDBJ whole genome shotgun (WGS) entry which is preliminary data.</text>
</comment>
<keyword evidence="4" id="KW-1185">Reference proteome</keyword>
<keyword evidence="1" id="KW-0659">Purine metabolism</keyword>
<reference evidence="3 4" key="1">
    <citation type="journal article" date="2019" name="Sci. Rep.">
        <title>Comparative genomics of chytrid fungi reveal insights into the obligate biotrophic and pathogenic lifestyle of Synchytrium endobioticum.</title>
        <authorList>
            <person name="van de Vossenberg B.T.L.H."/>
            <person name="Warris S."/>
            <person name="Nguyen H.D.T."/>
            <person name="van Gent-Pelzer M.P.E."/>
            <person name="Joly D.L."/>
            <person name="van de Geest H.C."/>
            <person name="Bonants P.J.M."/>
            <person name="Smith D.S."/>
            <person name="Levesque C.A."/>
            <person name="van der Lee T.A.J."/>
        </authorList>
    </citation>
    <scope>NUCLEOTIDE SEQUENCE [LARGE SCALE GENOMIC DNA]</scope>
    <source>
        <strain evidence="3 4">CBS 809.83</strain>
    </source>
</reference>
<dbReference type="InterPro" id="IPR036778">
    <property type="entry name" value="OHCU_decarboxylase_sf"/>
</dbReference>
<evidence type="ECO:0000313" key="4">
    <source>
        <dbReference type="Proteomes" id="UP000318582"/>
    </source>
</evidence>
<proteinExistence type="predicted"/>
<gene>
    <name evidence="3" type="primary">PHI918</name>
    <name evidence="3" type="ORF">PhCBS80983_g00918</name>
</gene>
<evidence type="ECO:0000259" key="2">
    <source>
        <dbReference type="Pfam" id="PF09349"/>
    </source>
</evidence>
<sequence length="59" mass="6865">MSVEEDPAVMDRLKELNKLYEEKYGFAFLVFVNGTQKEIVPVFEKRLNEGTREGELQKA</sequence>
<dbReference type="AlphaFoldDB" id="A0A507EC68"/>
<dbReference type="InterPro" id="IPR018020">
    <property type="entry name" value="OHCU_decarboxylase"/>
</dbReference>
<accession>A0A507EC68</accession>
<organism evidence="3 4">
    <name type="scientific">Powellomyces hirtus</name>
    <dbReference type="NCBI Taxonomy" id="109895"/>
    <lineage>
        <taxon>Eukaryota</taxon>
        <taxon>Fungi</taxon>
        <taxon>Fungi incertae sedis</taxon>
        <taxon>Chytridiomycota</taxon>
        <taxon>Chytridiomycota incertae sedis</taxon>
        <taxon>Chytridiomycetes</taxon>
        <taxon>Spizellomycetales</taxon>
        <taxon>Powellomycetaceae</taxon>
        <taxon>Powellomyces</taxon>
    </lineage>
</organism>
<dbReference type="STRING" id="109895.A0A507EC68"/>
<dbReference type="Proteomes" id="UP000318582">
    <property type="component" value="Unassembled WGS sequence"/>
</dbReference>
<dbReference type="GO" id="GO:0006144">
    <property type="term" value="P:purine nucleobase metabolic process"/>
    <property type="evidence" value="ECO:0007669"/>
    <property type="project" value="UniProtKB-KW"/>
</dbReference>
<feature type="domain" description="Oxo-4-hydroxy-4-carboxy-5-ureidoimidazoline decarboxylase" evidence="2">
    <location>
        <begin position="4"/>
        <end position="59"/>
    </location>
</feature>
<dbReference type="Gene3D" id="1.10.3330.10">
    <property type="entry name" value="Oxo-4-hydroxy-4-carboxy-5-ureidoimidazoline decarboxylase"/>
    <property type="match status" value="1"/>
</dbReference>
<dbReference type="EMBL" id="QEAQ01000006">
    <property type="protein sequence ID" value="TPX61689.1"/>
    <property type="molecule type" value="Genomic_DNA"/>
</dbReference>
<name>A0A507EC68_9FUNG</name>
<evidence type="ECO:0000256" key="1">
    <source>
        <dbReference type="ARBA" id="ARBA00022631"/>
    </source>
</evidence>